<dbReference type="AlphaFoldDB" id="A0A1C3JUL6"/>
<evidence type="ECO:0000313" key="3">
    <source>
        <dbReference type="Proteomes" id="UP000092840"/>
    </source>
</evidence>
<dbReference type="EMBL" id="FLRB01000013">
    <property type="protein sequence ID" value="SBT21893.1"/>
    <property type="molecule type" value="Genomic_DNA"/>
</dbReference>
<reference evidence="2 3" key="1">
    <citation type="submission" date="2016-06" db="EMBL/GenBank/DDBJ databases">
        <authorList>
            <person name="Rodrigo-Torres L."/>
            <person name="Arahal D.R."/>
        </authorList>
    </citation>
    <scope>NUCLEOTIDE SEQUENCE [LARGE SCALE GENOMIC DNA]</scope>
    <source>
        <strain evidence="2 3">CECT 5116</strain>
    </source>
</reference>
<evidence type="ECO:0000313" key="4">
    <source>
        <dbReference type="Proteomes" id="UP000092871"/>
    </source>
</evidence>
<dbReference type="EMBL" id="FLRA01000023">
    <property type="protein sequence ID" value="SBT18938.1"/>
    <property type="molecule type" value="Genomic_DNA"/>
</dbReference>
<sequence>MGDKVIMPANTKTDLNSQKVLAVKLRLKGVTVEETVKQTKLSAPTVIKCHKLFLTGGWQALNEPSHGRKKGQGTKLSQDVLQQLICQLFMEQPFLWSRQSLASYIKEQFECSVSERAASHLANDLGLLSGPYKLSDLVNINGRKALKRSGVLEQTGKRVYLGYCHSVNRFAPSSLNDQDKKYQGVLLILQSPKNKQLWSVCEWPSEAWLKRCFEILLAEVNHNIVLIVVGLDLTRVHSLNQWLLSEPIKNRLQVVAVPSKHSCLPA</sequence>
<accession>A0A1C3JUL6</accession>
<evidence type="ECO:0000313" key="1">
    <source>
        <dbReference type="EMBL" id="SBT18938.1"/>
    </source>
</evidence>
<name>A0A1C3JUL6_9GAMM</name>
<gene>
    <name evidence="1" type="ORF">MGA5115_03099</name>
    <name evidence="2" type="ORF">MGA5116_02503</name>
</gene>
<reference evidence="1 4" key="2">
    <citation type="submission" date="2016-06" db="EMBL/GenBank/DDBJ databases">
        <authorList>
            <person name="Kjaerup R.B."/>
            <person name="Dalgaard T.S."/>
            <person name="Juul-Madsen H.R."/>
        </authorList>
    </citation>
    <scope>NUCLEOTIDE SEQUENCE [LARGE SCALE GENOMIC DNA]</scope>
    <source>
        <strain evidence="1 4">CECT 5115</strain>
    </source>
</reference>
<evidence type="ECO:0000313" key="2">
    <source>
        <dbReference type="EMBL" id="SBT21893.1"/>
    </source>
</evidence>
<keyword evidence="3" id="KW-1185">Reference proteome</keyword>
<dbReference type="Proteomes" id="UP000092871">
    <property type="component" value="Unassembled WGS sequence"/>
</dbReference>
<proteinExistence type="predicted"/>
<protein>
    <submittedName>
        <fullName evidence="1">Uncharacterized protein</fullName>
    </submittedName>
</protein>
<dbReference type="Proteomes" id="UP000092840">
    <property type="component" value="Unassembled WGS sequence"/>
</dbReference>
<organism evidence="1 4">
    <name type="scientific">Marinomonas gallaica</name>
    <dbReference type="NCBI Taxonomy" id="1806667"/>
    <lineage>
        <taxon>Bacteria</taxon>
        <taxon>Pseudomonadati</taxon>
        <taxon>Pseudomonadota</taxon>
        <taxon>Gammaproteobacteria</taxon>
        <taxon>Oceanospirillales</taxon>
        <taxon>Oceanospirillaceae</taxon>
        <taxon>Marinomonas</taxon>
    </lineage>
</organism>